<feature type="signal peptide" evidence="1">
    <location>
        <begin position="1"/>
        <end position="21"/>
    </location>
</feature>
<organism evidence="2 3">
    <name type="scientific">Komagataella phaffii (strain ATCC 76273 / CBS 7435 / CECT 11047 / NRRL Y-11430 / Wegner 21-1)</name>
    <name type="common">Yeast</name>
    <name type="synonym">Pichia pastoris</name>
    <dbReference type="NCBI Taxonomy" id="981350"/>
    <lineage>
        <taxon>Eukaryota</taxon>
        <taxon>Fungi</taxon>
        <taxon>Dikarya</taxon>
        <taxon>Ascomycota</taxon>
        <taxon>Saccharomycotina</taxon>
        <taxon>Pichiomycetes</taxon>
        <taxon>Pichiales</taxon>
        <taxon>Pichiaceae</taxon>
        <taxon>Komagataella</taxon>
    </lineage>
</organism>
<evidence type="ECO:0000313" key="2">
    <source>
        <dbReference type="EMBL" id="SCV11752.1"/>
    </source>
</evidence>
<reference evidence="2 3" key="2">
    <citation type="journal article" date="2016" name="FEMS Yeast Res.">
        <title>Curation of the genome annotation of Pichia pastoris (Komagataella phaffii) CBS7435 from gene level to protein function.</title>
        <authorList>
            <person name="Valli M."/>
            <person name="Tatto N.E."/>
            <person name="Peymann A."/>
            <person name="Gruber C."/>
            <person name="Landes N."/>
            <person name="Ekker H."/>
            <person name="Thallinger G.G."/>
            <person name="Mattanovich D."/>
            <person name="Gasser B."/>
            <person name="Graf A.B."/>
        </authorList>
    </citation>
    <scope>GENOME REANNOTATION</scope>
    <source>
        <strain evidence="2 3">ATCC 76273 / CBS 7435 / CECT 11047 / NRRL Y-11430 / Wegner 21-1</strain>
    </source>
</reference>
<dbReference type="AlphaFoldDB" id="A0A1G4KP24"/>
<feature type="chain" id="PRO_5030027218" description="Karyogamy protein 5" evidence="1">
    <location>
        <begin position="22"/>
        <end position="387"/>
    </location>
</feature>
<reference evidence="2 3" key="1">
    <citation type="journal article" date="2011" name="J. Biotechnol.">
        <title>High-quality genome sequence of Pichia pastoris CBS7435.</title>
        <authorList>
            <person name="Kuberl A."/>
            <person name="Schneider J."/>
            <person name="Thallinger G.G."/>
            <person name="Anderl I."/>
            <person name="Wibberg D."/>
            <person name="Hajek T."/>
            <person name="Jaenicke S."/>
            <person name="Brinkrolf K."/>
            <person name="Goesmann A."/>
            <person name="Szczepanowski R."/>
            <person name="Puhler A."/>
            <person name="Schwab H."/>
            <person name="Glieder A."/>
            <person name="Pichler H."/>
        </authorList>
    </citation>
    <scope>NUCLEOTIDE SEQUENCE [LARGE SCALE GENOMIC DNA]</scope>
    <source>
        <strain evidence="3">ATCC 76273 / CBS 7435 / CECT 11047 / NRRL Y-11430 / Wegner 21-1</strain>
    </source>
</reference>
<gene>
    <name evidence="2" type="ordered locus">PP7435_Chr1-0014</name>
</gene>
<evidence type="ECO:0000256" key="1">
    <source>
        <dbReference type="SAM" id="SignalP"/>
    </source>
</evidence>
<proteinExistence type="predicted"/>
<keyword evidence="1" id="KW-0732">Signal</keyword>
<keyword evidence="3" id="KW-1185">Reference proteome</keyword>
<accession>A0A1G4KP24</accession>
<sequence>MKFVRGILGLFFIALVEFGSCKVVVKQNSLDAELLNSTIGFLKVSKLEYPVAECQDLKLQNMARCRDALEAYPHLSLLYSFGSFMVNQQKESKSLDAFEDLPLQKDLENWRALFDGALNGLKITLIDVSTNFNKMTDINNSLLESYQAVMFKSFQKMITSIQMKNRNVLRYLYRFNNVITDIDYFKDRVGNSTQETLERLYQMENIPDTDGVTKATKYLNRFKIDVYQQINDLLLYLREINANLVTLSITLNSHIERSLLLLNQESIYNEDIAQFEGFLTNFTNLMETSLEEMEKLEQSTVEVKDSFGLLSQLSLTANTYSYLNLSDYLNHLFVILMNKFMKILVLFSAWVTTYFVNKGSLMDRMQSAHIGAISFALGVWIVGRCFE</sequence>
<dbReference type="EMBL" id="FR839628">
    <property type="protein sequence ID" value="SCV11752.1"/>
    <property type="molecule type" value="Genomic_DNA"/>
</dbReference>
<dbReference type="Proteomes" id="UP000006853">
    <property type="component" value="Chromosome 1"/>
</dbReference>
<dbReference type="SMR" id="A0A1G4KP24"/>
<evidence type="ECO:0000313" key="3">
    <source>
        <dbReference type="Proteomes" id="UP000006853"/>
    </source>
</evidence>
<name>A0A1G4KP24_KOMPC</name>
<evidence type="ECO:0008006" key="4">
    <source>
        <dbReference type="Google" id="ProtNLM"/>
    </source>
</evidence>
<protein>
    <recommendedName>
        <fullName evidence="4">Karyogamy protein 5</fullName>
    </recommendedName>
</protein>